<evidence type="ECO:0000313" key="4">
    <source>
        <dbReference type="Proteomes" id="UP000000323"/>
    </source>
</evidence>
<sequence>MLASVASCAVIGLNGALVDIEVDIGPGLPTFTIVGLPDTAVQEAKERVRTAIKNSGCAFPNRKITVNMAPADLRKAGPAYDLPIAVGILVASGQANASTPKSVFIGELGLDGTVRHVNGIISMVSTAMEEGFSQIFVPKEDAPEASLIPNVTIYPVQTLGELAAHLRGEAPIVPFTNSTGWQDEAPIEGLTDMAEIKGQDHAKRALEIAAAGHHNILMSGPPGSGKTLLARSLPTILPKMYTEEALEVTKIYSVAGLLPKNRPLITERPFRAPHHTISYAGLIGGGRQPKPGEVSLAHRGVLFLDEMPEFAQNILELLRQPLEDRVVTISRVSGTITLPADFLLVGAMNPCPCGYAGDPVRECQCSPAAITRYQKKLSGPLMDRIDIHIEVPRVEFEKLASRGTGESSKNIRERVEKAREIQKKRFGNNPHKQNSNMTPADIRRYCQLNEKGQAILKMAVQQLGLSARAYHRILKLARTIADLEGHDQIQTPHVAEAIQYRRREIN</sequence>
<dbReference type="OrthoDB" id="9813147at2"/>
<gene>
    <name evidence="3" type="ordered locus">Tter_0906</name>
</gene>
<dbReference type="PANTHER" id="PTHR32039:SF7">
    <property type="entry name" value="COMPETENCE PROTEIN COMM"/>
    <property type="match status" value="1"/>
</dbReference>
<dbReference type="Gene3D" id="3.40.50.300">
    <property type="entry name" value="P-loop containing nucleotide triphosphate hydrolases"/>
    <property type="match status" value="1"/>
</dbReference>
<keyword evidence="4" id="KW-1185">Reference proteome</keyword>
<dbReference type="eggNOG" id="COG0606">
    <property type="taxonomic scope" value="Bacteria"/>
</dbReference>
<dbReference type="InterPro" id="IPR045006">
    <property type="entry name" value="CHLI-like"/>
</dbReference>
<dbReference type="Gene3D" id="3.30.230.10">
    <property type="match status" value="1"/>
</dbReference>
<dbReference type="KEGG" id="ttr:Tter_0906"/>
<evidence type="ECO:0000313" key="3">
    <source>
        <dbReference type="EMBL" id="ACZ41823.1"/>
    </source>
</evidence>
<dbReference type="Pfam" id="PF13335">
    <property type="entry name" value="Mg_chelatase_C"/>
    <property type="match status" value="1"/>
</dbReference>
<dbReference type="InterPro" id="IPR004482">
    <property type="entry name" value="Mg_chelat-rel"/>
</dbReference>
<dbReference type="Proteomes" id="UP000000323">
    <property type="component" value="Chromosome 1"/>
</dbReference>
<dbReference type="PANTHER" id="PTHR32039">
    <property type="entry name" value="MAGNESIUM-CHELATASE SUBUNIT CHLI"/>
    <property type="match status" value="1"/>
</dbReference>
<dbReference type="SUPFAM" id="SSF54211">
    <property type="entry name" value="Ribosomal protein S5 domain 2-like"/>
    <property type="match status" value="1"/>
</dbReference>
<dbReference type="Pfam" id="PF01078">
    <property type="entry name" value="Mg_chelatase"/>
    <property type="match status" value="1"/>
</dbReference>
<dbReference type="CDD" id="cd00009">
    <property type="entry name" value="AAA"/>
    <property type="match status" value="1"/>
</dbReference>
<organism evidence="3 4">
    <name type="scientific">Thermobaculum terrenum (strain ATCC BAA-798 / CCMEE 7001 / YNP1)</name>
    <dbReference type="NCBI Taxonomy" id="525904"/>
    <lineage>
        <taxon>Bacteria</taxon>
        <taxon>Bacillati</taxon>
        <taxon>Chloroflexota</taxon>
        <taxon>Chloroflexia</taxon>
        <taxon>Candidatus Thermobaculales</taxon>
        <taxon>Candidatus Thermobaculaceae</taxon>
        <taxon>Thermobaculum</taxon>
    </lineage>
</organism>
<proteinExistence type="inferred from homology"/>
<dbReference type="Pfam" id="PF13541">
    <property type="entry name" value="ChlI"/>
    <property type="match status" value="1"/>
</dbReference>
<dbReference type="InterPro" id="IPR000523">
    <property type="entry name" value="Mg_chelatse_chII-like_cat_dom"/>
</dbReference>
<dbReference type="RefSeq" id="WP_012874858.1">
    <property type="nucleotide sequence ID" value="NC_013525.1"/>
</dbReference>
<protein>
    <submittedName>
        <fullName evidence="3">Mg chelatase, subunit ChlI</fullName>
    </submittedName>
</protein>
<dbReference type="HOGENOM" id="CLU_026145_1_0_0"/>
<dbReference type="SUPFAM" id="SSF52540">
    <property type="entry name" value="P-loop containing nucleoside triphosphate hydrolases"/>
    <property type="match status" value="1"/>
</dbReference>
<dbReference type="AlphaFoldDB" id="D1CFW7"/>
<accession>D1CFW7</accession>
<comment type="similarity">
    <text evidence="1">Belongs to the Mg-chelatase subunits D/I family. ComM subfamily.</text>
</comment>
<dbReference type="STRING" id="525904.Tter_0906"/>
<dbReference type="EMBL" id="CP001825">
    <property type="protein sequence ID" value="ACZ41823.1"/>
    <property type="molecule type" value="Genomic_DNA"/>
</dbReference>
<evidence type="ECO:0000259" key="2">
    <source>
        <dbReference type="SMART" id="SM00382"/>
    </source>
</evidence>
<dbReference type="NCBIfam" id="TIGR00368">
    <property type="entry name" value="YifB family Mg chelatase-like AAA ATPase"/>
    <property type="match status" value="1"/>
</dbReference>
<dbReference type="InterPro" id="IPR014721">
    <property type="entry name" value="Ribsml_uS5_D2-typ_fold_subgr"/>
</dbReference>
<dbReference type="InterPro" id="IPR020568">
    <property type="entry name" value="Ribosomal_Su5_D2-typ_SF"/>
</dbReference>
<feature type="domain" description="AAA+ ATPase" evidence="2">
    <location>
        <begin position="212"/>
        <end position="395"/>
    </location>
</feature>
<dbReference type="InterPro" id="IPR025158">
    <property type="entry name" value="Mg_chelat-rel_C"/>
</dbReference>
<reference evidence="4" key="1">
    <citation type="journal article" date="2010" name="Stand. Genomic Sci.">
        <title>Complete genome sequence of 'Thermobaculum terrenum' type strain (YNP1).</title>
        <authorList>
            <person name="Kiss H."/>
            <person name="Cleland D."/>
            <person name="Lapidus A."/>
            <person name="Lucas S."/>
            <person name="Glavina Del Rio T."/>
            <person name="Nolan M."/>
            <person name="Tice H."/>
            <person name="Han C."/>
            <person name="Goodwin L."/>
            <person name="Pitluck S."/>
            <person name="Liolios K."/>
            <person name="Ivanova N."/>
            <person name="Mavromatis K."/>
            <person name="Ovchinnikova G."/>
            <person name="Pati A."/>
            <person name="Chen A."/>
            <person name="Palaniappan K."/>
            <person name="Land M."/>
            <person name="Hauser L."/>
            <person name="Chang Y."/>
            <person name="Jeffries C."/>
            <person name="Lu M."/>
            <person name="Brettin T."/>
            <person name="Detter J."/>
            <person name="Goker M."/>
            <person name="Tindall B."/>
            <person name="Beck B."/>
            <person name="McDermott T."/>
            <person name="Woyke T."/>
            <person name="Bristow J."/>
            <person name="Eisen J."/>
            <person name="Markowitz V."/>
            <person name="Hugenholtz P."/>
            <person name="Kyrpides N."/>
            <person name="Klenk H."/>
            <person name="Cheng J."/>
        </authorList>
    </citation>
    <scope>NUCLEOTIDE SEQUENCE [LARGE SCALE GENOMIC DNA]</scope>
    <source>
        <strain evidence="4">ATCC BAA-798 / YNP1</strain>
    </source>
</reference>
<name>D1CFW7_THET1</name>
<evidence type="ECO:0000256" key="1">
    <source>
        <dbReference type="ARBA" id="ARBA00006354"/>
    </source>
</evidence>
<dbReference type="GO" id="GO:0005524">
    <property type="term" value="F:ATP binding"/>
    <property type="evidence" value="ECO:0007669"/>
    <property type="project" value="InterPro"/>
</dbReference>
<dbReference type="InterPro" id="IPR027417">
    <property type="entry name" value="P-loop_NTPase"/>
</dbReference>
<dbReference type="SMART" id="SM00382">
    <property type="entry name" value="AAA"/>
    <property type="match status" value="1"/>
</dbReference>
<dbReference type="InterPro" id="IPR003593">
    <property type="entry name" value="AAA+_ATPase"/>
</dbReference>